<dbReference type="PANTHER" id="PTHR24421">
    <property type="entry name" value="NITRATE/NITRITE SENSOR PROTEIN NARX-RELATED"/>
    <property type="match status" value="1"/>
</dbReference>
<dbReference type="SUPFAM" id="SSF55874">
    <property type="entry name" value="ATPase domain of HSP90 chaperone/DNA topoisomerase II/histidine kinase"/>
    <property type="match status" value="1"/>
</dbReference>
<evidence type="ECO:0000256" key="6">
    <source>
        <dbReference type="ARBA" id="ARBA00022777"/>
    </source>
</evidence>
<dbReference type="PANTHER" id="PTHR24421:SF10">
    <property type="entry name" value="NITRATE_NITRITE SENSOR PROTEIN NARQ"/>
    <property type="match status" value="1"/>
</dbReference>
<keyword evidence="3" id="KW-0597">Phosphoprotein</keyword>
<evidence type="ECO:0000256" key="7">
    <source>
        <dbReference type="ARBA" id="ARBA00022840"/>
    </source>
</evidence>
<evidence type="ECO:0000256" key="9">
    <source>
        <dbReference type="SAM" id="Coils"/>
    </source>
</evidence>
<evidence type="ECO:0000313" key="12">
    <source>
        <dbReference type="EMBL" id="UQZ85796.1"/>
    </source>
</evidence>
<feature type="transmembrane region" description="Helical" evidence="10">
    <location>
        <begin position="9"/>
        <end position="27"/>
    </location>
</feature>
<keyword evidence="5" id="KW-0547">Nucleotide-binding</keyword>
<keyword evidence="10" id="KW-0812">Transmembrane</keyword>
<keyword evidence="4 12" id="KW-0808">Transferase</keyword>
<dbReference type="GO" id="GO:0004673">
    <property type="term" value="F:protein histidine kinase activity"/>
    <property type="evidence" value="ECO:0007669"/>
    <property type="project" value="UniProtKB-EC"/>
</dbReference>
<feature type="transmembrane region" description="Helical" evidence="10">
    <location>
        <begin position="64"/>
        <end position="93"/>
    </location>
</feature>
<evidence type="ECO:0000259" key="11">
    <source>
        <dbReference type="Pfam" id="PF07730"/>
    </source>
</evidence>
<sequence>MDLQLVRRMKFITTVIVIGAAICLMLHTAHLSIGLLSLLGVYIAIVLIRDYFLNIQLHRRSGFWFLCVQLALALVICIESESFFGQIYLLVLIGEFTFHQSRNHSIMFTAATYISIFIGVVIYRDFPSFEQIYLLIPRVVDYVAIFGVSLLARIAFHQKNQLAKDNEQLRLASIELERKAKLQERTRISREIHDSVGHTLTAALTGLQTASHAMKKQRYAIAEEMLGRSMDNISRGLADVRSSVHLLRDNFPDHTFIPELIRLIEETVTQTGVKIEYDIDEAMPDLTPMIELTVYRALQEGLTNGIRHGSSTYFHFSLSYDGVMIRFVLSDNGDSPIAIVHGYGLSAMKGRVQDAGGELSVAAEGAAGGVTLQITIPFSANHREE</sequence>
<feature type="domain" description="Signal transduction histidine kinase subgroup 3 dimerisation and phosphoacceptor" evidence="11">
    <location>
        <begin position="184"/>
        <end position="249"/>
    </location>
</feature>
<proteinExistence type="predicted"/>
<keyword evidence="10" id="KW-1133">Transmembrane helix</keyword>
<feature type="coiled-coil region" evidence="9">
    <location>
        <begin position="159"/>
        <end position="186"/>
    </location>
</feature>
<keyword evidence="7" id="KW-0067">ATP-binding</keyword>
<gene>
    <name evidence="12" type="primary">liaS_3</name>
    <name evidence="12" type="ORF">SK3146_05085</name>
</gene>
<keyword evidence="6 12" id="KW-0418">Kinase</keyword>
<reference evidence="12" key="1">
    <citation type="submission" date="2018-02" db="EMBL/GenBank/DDBJ databases">
        <authorList>
            <person name="Kim S.-K."/>
            <person name="Jung H.-I."/>
            <person name="Lee S.-W."/>
        </authorList>
    </citation>
    <scope>NUCLEOTIDE SEQUENCE</scope>
    <source>
        <strain evidence="12">SK3146</strain>
    </source>
</reference>
<accession>A0ABY4RVT5</accession>
<keyword evidence="10" id="KW-0472">Membrane</keyword>
<dbReference type="CDD" id="cd16917">
    <property type="entry name" value="HATPase_UhpB-NarQ-NarX-like"/>
    <property type="match status" value="1"/>
</dbReference>
<evidence type="ECO:0000256" key="4">
    <source>
        <dbReference type="ARBA" id="ARBA00022679"/>
    </source>
</evidence>
<dbReference type="InterPro" id="IPR011712">
    <property type="entry name" value="Sig_transdc_His_kin_sub3_dim/P"/>
</dbReference>
<keyword evidence="8" id="KW-0902">Two-component regulatory system</keyword>
<protein>
    <recommendedName>
        <fullName evidence="2">histidine kinase</fullName>
        <ecNumber evidence="2">2.7.13.3</ecNumber>
    </recommendedName>
</protein>
<evidence type="ECO:0000256" key="1">
    <source>
        <dbReference type="ARBA" id="ARBA00000085"/>
    </source>
</evidence>
<evidence type="ECO:0000256" key="3">
    <source>
        <dbReference type="ARBA" id="ARBA00022553"/>
    </source>
</evidence>
<dbReference type="Gene3D" id="1.20.5.1930">
    <property type="match status" value="1"/>
</dbReference>
<dbReference type="Pfam" id="PF07730">
    <property type="entry name" value="HisKA_3"/>
    <property type="match status" value="1"/>
</dbReference>
<feature type="transmembrane region" description="Helical" evidence="10">
    <location>
        <begin position="105"/>
        <end position="123"/>
    </location>
</feature>
<comment type="catalytic activity">
    <reaction evidence="1">
        <text>ATP + protein L-histidine = ADP + protein N-phospho-L-histidine.</text>
        <dbReference type="EC" id="2.7.13.3"/>
    </reaction>
</comment>
<evidence type="ECO:0000256" key="2">
    <source>
        <dbReference type="ARBA" id="ARBA00012438"/>
    </source>
</evidence>
<feature type="transmembrane region" description="Helical" evidence="10">
    <location>
        <begin position="135"/>
        <end position="156"/>
    </location>
</feature>
<feature type="transmembrane region" description="Helical" evidence="10">
    <location>
        <begin position="33"/>
        <end position="52"/>
    </location>
</feature>
<dbReference type="Gene3D" id="3.30.565.10">
    <property type="entry name" value="Histidine kinase-like ATPase, C-terminal domain"/>
    <property type="match status" value="1"/>
</dbReference>
<evidence type="ECO:0000256" key="5">
    <source>
        <dbReference type="ARBA" id="ARBA00022741"/>
    </source>
</evidence>
<dbReference type="InterPro" id="IPR036890">
    <property type="entry name" value="HATPase_C_sf"/>
</dbReference>
<keyword evidence="13" id="KW-1185">Reference proteome</keyword>
<dbReference type="InterPro" id="IPR050482">
    <property type="entry name" value="Sensor_HK_TwoCompSys"/>
</dbReference>
<keyword evidence="9" id="KW-0175">Coiled coil</keyword>
<organism evidence="12 13">
    <name type="scientific">Paenibacillus konkukensis</name>
    <dbReference type="NCBI Taxonomy" id="2020716"/>
    <lineage>
        <taxon>Bacteria</taxon>
        <taxon>Bacillati</taxon>
        <taxon>Bacillota</taxon>
        <taxon>Bacilli</taxon>
        <taxon>Bacillales</taxon>
        <taxon>Paenibacillaceae</taxon>
        <taxon>Paenibacillus</taxon>
    </lineage>
</organism>
<dbReference type="Proteomes" id="UP001057134">
    <property type="component" value="Chromosome"/>
</dbReference>
<reference evidence="12" key="2">
    <citation type="journal article" date="2021" name="J Anim Sci Technol">
        <title>Complete genome sequence of Paenibacillus konkukensis sp. nov. SK3146 as a potential probiotic strain.</title>
        <authorList>
            <person name="Jung H.I."/>
            <person name="Park S."/>
            <person name="Niu K.M."/>
            <person name="Lee S.W."/>
            <person name="Kothari D."/>
            <person name="Yi K.J."/>
            <person name="Kim S.K."/>
        </authorList>
    </citation>
    <scope>NUCLEOTIDE SEQUENCE</scope>
    <source>
        <strain evidence="12">SK3146</strain>
    </source>
</reference>
<name>A0ABY4RVT5_9BACL</name>
<evidence type="ECO:0000256" key="8">
    <source>
        <dbReference type="ARBA" id="ARBA00023012"/>
    </source>
</evidence>
<evidence type="ECO:0000313" key="13">
    <source>
        <dbReference type="Proteomes" id="UP001057134"/>
    </source>
</evidence>
<evidence type="ECO:0000256" key="10">
    <source>
        <dbReference type="SAM" id="Phobius"/>
    </source>
</evidence>
<dbReference type="EMBL" id="CP027059">
    <property type="protein sequence ID" value="UQZ85796.1"/>
    <property type="molecule type" value="Genomic_DNA"/>
</dbReference>
<dbReference type="EC" id="2.7.13.3" evidence="2"/>